<dbReference type="SFLD" id="SFLDG01129">
    <property type="entry name" value="C1.5:_HAD__Beta-PGM__Phosphata"/>
    <property type="match status" value="1"/>
</dbReference>
<dbReference type="RefSeq" id="WP_184395454.1">
    <property type="nucleotide sequence ID" value="NZ_BAAAJD010000060.1"/>
</dbReference>
<name>A0A7W8QQE4_9ACTN</name>
<dbReference type="InterPro" id="IPR006439">
    <property type="entry name" value="HAD-SF_hydro_IA"/>
</dbReference>
<organism evidence="1 2">
    <name type="scientific">Nocardiopsis composta</name>
    <dbReference type="NCBI Taxonomy" id="157465"/>
    <lineage>
        <taxon>Bacteria</taxon>
        <taxon>Bacillati</taxon>
        <taxon>Actinomycetota</taxon>
        <taxon>Actinomycetes</taxon>
        <taxon>Streptosporangiales</taxon>
        <taxon>Nocardiopsidaceae</taxon>
        <taxon>Nocardiopsis</taxon>
    </lineage>
</organism>
<sequence>MAASATGIAAVLCDLDGVIRHWDRRVTEDMHRRHGLPAGTLEAAAFAPERLLPAVTGAVRDAEWRAAVREALVPVCGSEERARVLVEDWSRHPGRVDEESLALIAEVRARVPVVLVTNATDRLESDLSRLGIAGAFDAIANTSRLGFAKPDARVYAVAAAMAGAPAGRCLFVDDTPANVAAAEAAGMHAALARGAAGLRTALAPLLG</sequence>
<dbReference type="EMBL" id="JACHDB010000001">
    <property type="protein sequence ID" value="MBB5434662.1"/>
    <property type="molecule type" value="Genomic_DNA"/>
</dbReference>
<dbReference type="PANTHER" id="PTHR43611:SF3">
    <property type="entry name" value="FLAVIN MONONUCLEOTIDE HYDROLASE 1, CHLOROPLATIC"/>
    <property type="match status" value="1"/>
</dbReference>
<dbReference type="Proteomes" id="UP000572635">
    <property type="component" value="Unassembled WGS sequence"/>
</dbReference>
<reference evidence="1 2" key="1">
    <citation type="submission" date="2020-08" db="EMBL/GenBank/DDBJ databases">
        <title>Sequencing the genomes of 1000 actinobacteria strains.</title>
        <authorList>
            <person name="Klenk H.-P."/>
        </authorList>
    </citation>
    <scope>NUCLEOTIDE SEQUENCE [LARGE SCALE GENOMIC DNA]</scope>
    <source>
        <strain evidence="1 2">DSM 44551</strain>
    </source>
</reference>
<dbReference type="AlphaFoldDB" id="A0A7W8QQE4"/>
<dbReference type="PANTHER" id="PTHR43611">
    <property type="entry name" value="ALPHA-D-GLUCOSE 1-PHOSPHATE PHOSPHATASE"/>
    <property type="match status" value="1"/>
</dbReference>
<protein>
    <submittedName>
        <fullName evidence="1">Putative hydrolase of the HAD superfamily</fullName>
    </submittedName>
</protein>
<evidence type="ECO:0000313" key="1">
    <source>
        <dbReference type="EMBL" id="MBB5434662.1"/>
    </source>
</evidence>
<evidence type="ECO:0000313" key="2">
    <source>
        <dbReference type="Proteomes" id="UP000572635"/>
    </source>
</evidence>
<dbReference type="Gene3D" id="3.40.50.1000">
    <property type="entry name" value="HAD superfamily/HAD-like"/>
    <property type="match status" value="1"/>
</dbReference>
<dbReference type="Pfam" id="PF00702">
    <property type="entry name" value="Hydrolase"/>
    <property type="match status" value="1"/>
</dbReference>
<dbReference type="SUPFAM" id="SSF56784">
    <property type="entry name" value="HAD-like"/>
    <property type="match status" value="1"/>
</dbReference>
<comment type="caution">
    <text evidence="1">The sequence shown here is derived from an EMBL/GenBank/DDBJ whole genome shotgun (WGS) entry which is preliminary data.</text>
</comment>
<dbReference type="SFLD" id="SFLDS00003">
    <property type="entry name" value="Haloacid_Dehalogenase"/>
    <property type="match status" value="1"/>
</dbReference>
<gene>
    <name evidence="1" type="ORF">HDA36_004746</name>
</gene>
<dbReference type="InterPro" id="IPR036412">
    <property type="entry name" value="HAD-like_sf"/>
</dbReference>
<dbReference type="GO" id="GO:0016787">
    <property type="term" value="F:hydrolase activity"/>
    <property type="evidence" value="ECO:0007669"/>
    <property type="project" value="UniProtKB-KW"/>
</dbReference>
<keyword evidence="2" id="KW-1185">Reference proteome</keyword>
<proteinExistence type="predicted"/>
<dbReference type="InterPro" id="IPR023214">
    <property type="entry name" value="HAD_sf"/>
</dbReference>
<dbReference type="NCBIfam" id="TIGR01509">
    <property type="entry name" value="HAD-SF-IA-v3"/>
    <property type="match status" value="1"/>
</dbReference>
<keyword evidence="1" id="KW-0378">Hydrolase</keyword>
<accession>A0A7W8QQE4</accession>